<evidence type="ECO:0000256" key="6">
    <source>
        <dbReference type="ARBA" id="ARBA00023012"/>
    </source>
</evidence>
<keyword evidence="7" id="KW-0812">Transmembrane</keyword>
<keyword evidence="5" id="KW-0418">Kinase</keyword>
<dbReference type="SMART" id="SM00387">
    <property type="entry name" value="HATPase_c"/>
    <property type="match status" value="1"/>
</dbReference>
<dbReference type="CDD" id="cd00082">
    <property type="entry name" value="HisKA"/>
    <property type="match status" value="1"/>
</dbReference>
<reference evidence="10" key="1">
    <citation type="submission" date="2018-12" db="EMBL/GenBank/DDBJ databases">
        <title>Tengunoibacter tsumagoiensis gen. nov., sp. nov., Dictyobacter kobayashii sp. nov., D. alpinus sp. nov., and D. joshuensis sp. nov. and description of Dictyobacteraceae fam. nov. within the order Ktedonobacterales isolated from Tengu-no-mugimeshi.</title>
        <authorList>
            <person name="Wang C.M."/>
            <person name="Zheng Y."/>
            <person name="Sakai Y."/>
            <person name="Toyoda A."/>
            <person name="Minakuchi Y."/>
            <person name="Abe K."/>
            <person name="Yokota A."/>
            <person name="Yabe S."/>
        </authorList>
    </citation>
    <scope>NUCLEOTIDE SEQUENCE [LARGE SCALE GENOMIC DNA]</scope>
    <source>
        <strain evidence="10">Uno11</strain>
    </source>
</reference>
<feature type="transmembrane region" description="Helical" evidence="7">
    <location>
        <begin position="6"/>
        <end position="24"/>
    </location>
</feature>
<evidence type="ECO:0000313" key="9">
    <source>
        <dbReference type="EMBL" id="GCE22598.1"/>
    </source>
</evidence>
<feature type="transmembrane region" description="Helical" evidence="7">
    <location>
        <begin position="85"/>
        <end position="105"/>
    </location>
</feature>
<keyword evidence="4" id="KW-0808">Transferase</keyword>
<dbReference type="AlphaFoldDB" id="A0A402AU08"/>
<dbReference type="PRINTS" id="PR00344">
    <property type="entry name" value="BCTRLSENSOR"/>
</dbReference>
<keyword evidence="7" id="KW-1133">Transmembrane helix</keyword>
<dbReference type="PANTHER" id="PTHR43547">
    <property type="entry name" value="TWO-COMPONENT HISTIDINE KINASE"/>
    <property type="match status" value="1"/>
</dbReference>
<evidence type="ECO:0000256" key="2">
    <source>
        <dbReference type="ARBA" id="ARBA00012438"/>
    </source>
</evidence>
<dbReference type="PANTHER" id="PTHR43547:SF2">
    <property type="entry name" value="HYBRID SIGNAL TRANSDUCTION HISTIDINE KINASE C"/>
    <property type="match status" value="1"/>
</dbReference>
<dbReference type="Gene3D" id="3.30.565.10">
    <property type="entry name" value="Histidine kinase-like ATPase, C-terminal domain"/>
    <property type="match status" value="1"/>
</dbReference>
<name>A0A402AU08_9CHLR</name>
<evidence type="ECO:0000256" key="3">
    <source>
        <dbReference type="ARBA" id="ARBA00022553"/>
    </source>
</evidence>
<feature type="domain" description="Histidine kinase" evidence="8">
    <location>
        <begin position="130"/>
        <end position="347"/>
    </location>
</feature>
<comment type="catalytic activity">
    <reaction evidence="1">
        <text>ATP + protein L-histidine = ADP + protein N-phospho-L-histidine.</text>
        <dbReference type="EC" id="2.7.13.3"/>
    </reaction>
</comment>
<dbReference type="InterPro" id="IPR003661">
    <property type="entry name" value="HisK_dim/P_dom"/>
</dbReference>
<dbReference type="CDD" id="cd00075">
    <property type="entry name" value="HATPase"/>
    <property type="match status" value="1"/>
</dbReference>
<dbReference type="InterPro" id="IPR003594">
    <property type="entry name" value="HATPase_dom"/>
</dbReference>
<evidence type="ECO:0000313" key="10">
    <source>
        <dbReference type="Proteomes" id="UP000287188"/>
    </source>
</evidence>
<accession>A0A402AU08</accession>
<evidence type="ECO:0000256" key="4">
    <source>
        <dbReference type="ARBA" id="ARBA00022679"/>
    </source>
</evidence>
<dbReference type="SUPFAM" id="SSF55874">
    <property type="entry name" value="ATPase domain of HSP90 chaperone/DNA topoisomerase II/histidine kinase"/>
    <property type="match status" value="1"/>
</dbReference>
<dbReference type="Gene3D" id="1.10.287.130">
    <property type="match status" value="1"/>
</dbReference>
<dbReference type="GO" id="GO:0000155">
    <property type="term" value="F:phosphorelay sensor kinase activity"/>
    <property type="evidence" value="ECO:0007669"/>
    <property type="project" value="InterPro"/>
</dbReference>
<dbReference type="Pfam" id="PF00512">
    <property type="entry name" value="HisKA"/>
    <property type="match status" value="1"/>
</dbReference>
<dbReference type="Proteomes" id="UP000287188">
    <property type="component" value="Unassembled WGS sequence"/>
</dbReference>
<dbReference type="InterPro" id="IPR036097">
    <property type="entry name" value="HisK_dim/P_sf"/>
</dbReference>
<dbReference type="InterPro" id="IPR004358">
    <property type="entry name" value="Sig_transdc_His_kin-like_C"/>
</dbReference>
<evidence type="ECO:0000256" key="1">
    <source>
        <dbReference type="ARBA" id="ARBA00000085"/>
    </source>
</evidence>
<feature type="transmembrane region" description="Helical" evidence="7">
    <location>
        <begin position="36"/>
        <end position="65"/>
    </location>
</feature>
<organism evidence="9 10">
    <name type="scientific">Dictyobacter kobayashii</name>
    <dbReference type="NCBI Taxonomy" id="2014872"/>
    <lineage>
        <taxon>Bacteria</taxon>
        <taxon>Bacillati</taxon>
        <taxon>Chloroflexota</taxon>
        <taxon>Ktedonobacteria</taxon>
        <taxon>Ktedonobacterales</taxon>
        <taxon>Dictyobacteraceae</taxon>
        <taxon>Dictyobacter</taxon>
    </lineage>
</organism>
<dbReference type="PROSITE" id="PS50109">
    <property type="entry name" value="HIS_KIN"/>
    <property type="match status" value="1"/>
</dbReference>
<dbReference type="SMART" id="SM00388">
    <property type="entry name" value="HisKA"/>
    <property type="match status" value="1"/>
</dbReference>
<dbReference type="FunFam" id="3.30.565.10:FF:000006">
    <property type="entry name" value="Sensor histidine kinase WalK"/>
    <property type="match status" value="1"/>
</dbReference>
<sequence>MYTSLFGYLASCILIVSMVILKYVDTFMERAPYFAIAPLGLISIVVALTWGVGPGLFSLILGLLATQFYIMPGIFTTDIVRDTAIGGPFVLSDLIVIALIGRSIVMQRKLMHVNHQLEQAVSLKDHFITRATHELRTPLTTVRGQAQLALRRLRESDYEVPLPIMQAHFEKIAARAEDMQMLLDDLLDLNSLYAGNLPLHFETCDIVEICLEVVGEQHAVSNRIIVFHECEEHIELYADKKRLSQVATNLISNAIKYSVTDTAINVTIEQKNREVLLKVQNDGLPLLEDVRQHIFEPFYRTPEAEATQPGWGLGLAICKEIIEQHHGRIWVETSLDTGTTFFVQLSR</sequence>
<gene>
    <name evidence="9" type="ORF">KDK_63980</name>
</gene>
<dbReference type="RefSeq" id="WP_161977807.1">
    <property type="nucleotide sequence ID" value="NZ_BIFS01000002.1"/>
</dbReference>
<keyword evidence="7" id="KW-0472">Membrane</keyword>
<evidence type="ECO:0000259" key="8">
    <source>
        <dbReference type="PROSITE" id="PS50109"/>
    </source>
</evidence>
<proteinExistence type="predicted"/>
<dbReference type="EC" id="2.7.13.3" evidence="2"/>
<protein>
    <recommendedName>
        <fullName evidence="2">histidine kinase</fullName>
        <ecNumber evidence="2">2.7.13.3</ecNumber>
    </recommendedName>
</protein>
<evidence type="ECO:0000256" key="7">
    <source>
        <dbReference type="SAM" id="Phobius"/>
    </source>
</evidence>
<keyword evidence="3" id="KW-0597">Phosphoprotein</keyword>
<dbReference type="InterPro" id="IPR036890">
    <property type="entry name" value="HATPase_C_sf"/>
</dbReference>
<comment type="caution">
    <text evidence="9">The sequence shown here is derived from an EMBL/GenBank/DDBJ whole genome shotgun (WGS) entry which is preliminary data.</text>
</comment>
<keyword evidence="6" id="KW-0902">Two-component regulatory system</keyword>
<dbReference type="Pfam" id="PF02518">
    <property type="entry name" value="HATPase_c"/>
    <property type="match status" value="1"/>
</dbReference>
<dbReference type="InterPro" id="IPR005467">
    <property type="entry name" value="His_kinase_dom"/>
</dbReference>
<keyword evidence="10" id="KW-1185">Reference proteome</keyword>
<dbReference type="EMBL" id="BIFS01000002">
    <property type="protein sequence ID" value="GCE22598.1"/>
    <property type="molecule type" value="Genomic_DNA"/>
</dbReference>
<evidence type="ECO:0000256" key="5">
    <source>
        <dbReference type="ARBA" id="ARBA00022777"/>
    </source>
</evidence>
<dbReference type="SUPFAM" id="SSF47384">
    <property type="entry name" value="Homodimeric domain of signal transducing histidine kinase"/>
    <property type="match status" value="1"/>
</dbReference>